<evidence type="ECO:0000313" key="19">
    <source>
        <dbReference type="RefSeq" id="XP_027364737.1"/>
    </source>
</evidence>
<comment type="similarity">
    <text evidence="3 15">Belongs to the copper/topaquinone oxidase family.</text>
</comment>
<dbReference type="Proteomes" id="UP000694853">
    <property type="component" value="Unplaced"/>
</dbReference>
<dbReference type="PANTHER" id="PTHR10638:SF40">
    <property type="entry name" value="PRIMARY AMINE OXIDASE 1"/>
    <property type="match status" value="1"/>
</dbReference>
<dbReference type="GO" id="GO:0004672">
    <property type="term" value="F:protein kinase activity"/>
    <property type="evidence" value="ECO:0007669"/>
    <property type="project" value="InterPro"/>
</dbReference>
<dbReference type="InterPro" id="IPR036426">
    <property type="entry name" value="Bulb-type_lectin_dom_sf"/>
</dbReference>
<dbReference type="InterPro" id="IPR008271">
    <property type="entry name" value="Ser/Thr_kinase_AS"/>
</dbReference>
<feature type="active site" description="Schiff-base intermediate with substrate; via topaquinone" evidence="13">
    <location>
        <position position="410"/>
    </location>
</feature>
<evidence type="ECO:0000256" key="12">
    <source>
        <dbReference type="ARBA" id="ARBA00048032"/>
    </source>
</evidence>
<dbReference type="GO" id="GO:0048038">
    <property type="term" value="F:quinone binding"/>
    <property type="evidence" value="ECO:0007669"/>
    <property type="project" value="InterPro"/>
</dbReference>
<dbReference type="SMART" id="SM00108">
    <property type="entry name" value="B_lectin"/>
    <property type="match status" value="1"/>
</dbReference>
<evidence type="ECO:0000256" key="6">
    <source>
        <dbReference type="ARBA" id="ARBA00022729"/>
    </source>
</evidence>
<evidence type="ECO:0000313" key="18">
    <source>
        <dbReference type="Proteomes" id="UP000694853"/>
    </source>
</evidence>
<feature type="active site" description="Proton acceptor" evidence="13">
    <location>
        <position position="322"/>
    </location>
</feature>
<sequence>MITSTFEKTAPMFAQCVVLAFFLRFSSINSLPHPLDPLSPSEINKTRDIVQGSYLGVIPNLTYHFVDVEEPDKKDVLKWLNSNTKDESIILRQAKVVVRAKGETHELVVDLTRGSIVSDKIYTGHGYPPLTFRELFQASKLPLKYPKFKESIAKRGLNLSAVSCVPFTIGWYGEQITRRALKVVCFYRGGSVNVWARPIEGITVLVDVDSMQIIMYNDRYRAPLPKAEGTDFQSSSSSRPKISASCNVSDIGFTIKDHVVKWANWVFHVGFNARAGMIISTASIFDAKKQKYRRVLYRGHVSETFVPYMDPTNEWYFRTFMDAGEFGFGRAADSLQLRLDCPGNAEYMDGYMAGPNGEVQQVPSAICIFERHSGNVAWRHMEINNPIKMIRNGEPEITLVVRMVATVGNYDYVLDWEFLRSGSIKVGVDLTGIMEMKAVPYTENGQIKESVFGTLVAENTIANYHDHYITYYLDLDIDDNSNSFINAKIQKKTATGFGTPRKSYWTVVREIAKREAEGRIRLGLEPADLLIVNPNRRTKLGNQVGYRLISAQPVTSLLSDDDFPQRRASYTKYQLWVTPYNKSERWAAGFYADRSRGDDGLAVWSQRNREIENTDIVLWHTIGIHHIPYQEDFPAMPAIHGGFELRPANFFESSPLGLRTVDTNNSIELGSSLVAGTNSSWRSLSGDFAFGFYPLGTGHYLVGIWFDKIPQKTLVWSANRDDPAQIGSSITLTLSGQFMLQHPNKASFPIYNGTHATAAMMHDDGNFILMNSLSNIIWQSFDSPTNTILPGQTLNMGQALYSNANGTQDYSTGQYKLEIQPDGNIILTAFRFEGPSYWYTSTKDNTSVRLIFNNITTFLYAVNGTHNIYNMTTATEVPNPVEDYYHRAVINYLGNFQQLIYLKESGNHAWRVIWEAITQPCTVNAICGVYGLCTSPDNTTVNCTCLPGYTPFDPSVPSKGCYPSVAMDLCSANSSASDYTVVEIQDSDIPNDEFFDLQRLDSSDLDSCKKEVMDDCFCMAGVLINSVCYKKRTPIATARISIPATSNSVALIKVPQAHKNNENDDSPSRVSLLIALSACSLLAIVFATIAIYHHPTFRHLMQKEAPPKPKPVDINLKAFSFQELREATNGFRNMLGHGAFGSVYIIGMTHHKNLVRLLGFCNGKNHRLLVYEMMRNGALSNFLFKDEDKPSWERRAKFVLEIARGLLYLHEECDPQIIHCDIKPQNVLLDSNYTAKIADFGLAKLLMKDGTKTSTSVRGTMGYLAPEWLKNAPVTAKVDVYSFGVMLLEILFCRRHIELHQIEDGSEGGDDMILIDWVLYWAKEGNLRDIVSHDVEVVNDFNRFERMAMVGLWCLCPNPTLRPSIRKVIKMLEGNSEVGAPQLFDEQML</sequence>
<evidence type="ECO:0000256" key="1">
    <source>
        <dbReference type="ARBA" id="ARBA00001935"/>
    </source>
</evidence>
<dbReference type="Gene3D" id="3.30.200.20">
    <property type="entry name" value="Phosphorylase Kinase, domain 1"/>
    <property type="match status" value="1"/>
</dbReference>
<evidence type="ECO:0000259" key="17">
    <source>
        <dbReference type="PROSITE" id="PS50927"/>
    </source>
</evidence>
<evidence type="ECO:0000256" key="2">
    <source>
        <dbReference type="ARBA" id="ARBA00001936"/>
    </source>
</evidence>
<dbReference type="Gene3D" id="2.70.98.20">
    <property type="entry name" value="Copper amine oxidase, catalytic domain"/>
    <property type="match status" value="1"/>
</dbReference>
<dbReference type="InterPro" id="IPR049947">
    <property type="entry name" value="Cu_Am_Ox_Cu-bd"/>
</dbReference>
<evidence type="ECO:0000256" key="5">
    <source>
        <dbReference type="ARBA" id="ARBA00022723"/>
    </source>
</evidence>
<dbReference type="GO" id="GO:0005507">
    <property type="term" value="F:copper ion binding"/>
    <property type="evidence" value="ECO:0007669"/>
    <property type="project" value="InterPro"/>
</dbReference>
<dbReference type="Pfam" id="PF00954">
    <property type="entry name" value="S_locus_glycop"/>
    <property type="match status" value="1"/>
</dbReference>
<dbReference type="InterPro" id="IPR000858">
    <property type="entry name" value="S_locus_glycoprot_dom"/>
</dbReference>
<dbReference type="InterPro" id="IPR049948">
    <property type="entry name" value="Cu_Am_ox_TPQ-bd"/>
</dbReference>
<dbReference type="Gene3D" id="2.90.10.10">
    <property type="entry name" value="Bulb-type lectin domain"/>
    <property type="match status" value="1"/>
</dbReference>
<comment type="cofactor">
    <cofactor evidence="15">
        <name>Cu cation</name>
        <dbReference type="ChEBI" id="CHEBI:23378"/>
    </cofactor>
    <text evidence="15">Contains 1 topaquinone per subunit.</text>
</comment>
<dbReference type="OrthoDB" id="5379943at2759"/>
<keyword evidence="9 15" id="KW-0186">Copper</keyword>
<dbReference type="Pfam" id="PF01179">
    <property type="entry name" value="Cu_amine_oxid"/>
    <property type="match status" value="1"/>
</dbReference>
<gene>
    <name evidence="19" type="primary">LOC113871840</name>
</gene>
<feature type="domain" description="Bulb-type lectin" evidence="17">
    <location>
        <begin position="658"/>
        <end position="782"/>
    </location>
</feature>
<evidence type="ECO:0000256" key="8">
    <source>
        <dbReference type="ARBA" id="ARBA00023002"/>
    </source>
</evidence>
<dbReference type="GO" id="GO:0009308">
    <property type="term" value="P:amine metabolic process"/>
    <property type="evidence" value="ECO:0007669"/>
    <property type="project" value="UniProtKB-UniRule"/>
</dbReference>
<dbReference type="FunFam" id="1.10.510.10:FF:000237">
    <property type="entry name" value="G-type lectin S-receptor-like serine/threonine-protein kinase"/>
    <property type="match status" value="1"/>
</dbReference>
<dbReference type="GO" id="GO:0048544">
    <property type="term" value="P:recognition of pollen"/>
    <property type="evidence" value="ECO:0007669"/>
    <property type="project" value="InterPro"/>
</dbReference>
<dbReference type="SUPFAM" id="SSF51110">
    <property type="entry name" value="alpha-D-mannose-specific plant lectins"/>
    <property type="match status" value="1"/>
</dbReference>
<dbReference type="InterPro" id="IPR000269">
    <property type="entry name" value="Cu_amine_oxidase"/>
</dbReference>
<dbReference type="PROSITE" id="PS50927">
    <property type="entry name" value="BULB_LECTIN"/>
    <property type="match status" value="1"/>
</dbReference>
<comment type="subunit">
    <text evidence="4">Homodimer.</text>
</comment>
<dbReference type="PROSITE" id="PS50011">
    <property type="entry name" value="PROTEIN_KINASE_DOM"/>
    <property type="match status" value="1"/>
</dbReference>
<dbReference type="Pfam" id="PF02728">
    <property type="entry name" value="Cu_amine_oxidN3"/>
    <property type="match status" value="1"/>
</dbReference>
<dbReference type="SMART" id="SM00220">
    <property type="entry name" value="S_TKc"/>
    <property type="match status" value="1"/>
</dbReference>
<comment type="catalytic activity">
    <reaction evidence="12">
        <text>a primary methyl amine + O2 + H2O = an aldehyde + H2O2 + NH4(+)</text>
        <dbReference type="Rhea" id="RHEA:16153"/>
        <dbReference type="ChEBI" id="CHEBI:15377"/>
        <dbReference type="ChEBI" id="CHEBI:15379"/>
        <dbReference type="ChEBI" id="CHEBI:16240"/>
        <dbReference type="ChEBI" id="CHEBI:17478"/>
        <dbReference type="ChEBI" id="CHEBI:28938"/>
        <dbReference type="ChEBI" id="CHEBI:228804"/>
        <dbReference type="EC" id="1.4.3.21"/>
    </reaction>
</comment>
<feature type="domain" description="Protein kinase" evidence="16">
    <location>
        <begin position="1086"/>
        <end position="1383"/>
    </location>
</feature>
<dbReference type="InterPro" id="IPR001480">
    <property type="entry name" value="Bulb-type_lectin_dom"/>
</dbReference>
<dbReference type="Gene3D" id="3.10.450.40">
    <property type="match status" value="2"/>
</dbReference>
<dbReference type="InterPro" id="IPR011009">
    <property type="entry name" value="Kinase-like_dom_sf"/>
</dbReference>
<dbReference type="Gene3D" id="2.90.10.30">
    <property type="match status" value="1"/>
</dbReference>
<dbReference type="InterPro" id="IPR000719">
    <property type="entry name" value="Prot_kinase_dom"/>
</dbReference>
<dbReference type="InterPro" id="IPR015802">
    <property type="entry name" value="Cu_amine_oxidase_N3"/>
</dbReference>
<dbReference type="Gene3D" id="1.10.510.10">
    <property type="entry name" value="Transferase(Phosphotransferase) domain 1"/>
    <property type="match status" value="1"/>
</dbReference>
<dbReference type="InterPro" id="IPR036460">
    <property type="entry name" value="Cu_amine_oxidase_C_sf"/>
</dbReference>
<dbReference type="PROSITE" id="PS01165">
    <property type="entry name" value="COPPER_AMINE_OXID_2"/>
    <property type="match status" value="1"/>
</dbReference>
<dbReference type="PANTHER" id="PTHR10638">
    <property type="entry name" value="COPPER AMINE OXIDASE"/>
    <property type="match status" value="1"/>
</dbReference>
<dbReference type="InterPro" id="IPR015800">
    <property type="entry name" value="Cu_amine_oxidase_N2"/>
</dbReference>
<keyword evidence="5 15" id="KW-0479">Metal-binding</keyword>
<dbReference type="EC" id="1.4.3.-" evidence="15"/>
<protein>
    <recommendedName>
        <fullName evidence="15">Amine oxidase</fullName>
        <ecNumber evidence="15">1.4.3.-</ecNumber>
    </recommendedName>
</protein>
<accession>A0A8B8MA99</accession>
<evidence type="ECO:0000259" key="16">
    <source>
        <dbReference type="PROSITE" id="PS50011"/>
    </source>
</evidence>
<keyword evidence="10" id="KW-1015">Disulfide bond</keyword>
<dbReference type="SUPFAM" id="SSF49998">
    <property type="entry name" value="Amine oxidase catalytic domain"/>
    <property type="match status" value="1"/>
</dbReference>
<evidence type="ECO:0000256" key="10">
    <source>
        <dbReference type="ARBA" id="ARBA00023157"/>
    </source>
</evidence>
<keyword evidence="18" id="KW-1185">Reference proteome</keyword>
<evidence type="ECO:0000256" key="13">
    <source>
        <dbReference type="PIRSR" id="PIRSR600269-50"/>
    </source>
</evidence>
<comment type="PTM">
    <text evidence="14 15">Topaquinone (TPQ) is generated by copper-dependent autoxidation of a specific tyrosyl residue.</text>
</comment>
<comment type="cofactor">
    <cofactor evidence="1">
        <name>Cu cation</name>
        <dbReference type="ChEBI" id="CHEBI:23378"/>
    </cofactor>
</comment>
<reference evidence="19" key="2">
    <citation type="submission" date="2025-08" db="UniProtKB">
        <authorList>
            <consortium name="RefSeq"/>
        </authorList>
    </citation>
    <scope>IDENTIFICATION</scope>
    <source>
        <tissue evidence="19">Young leaves</tissue>
    </source>
</reference>
<evidence type="ECO:0000256" key="7">
    <source>
        <dbReference type="ARBA" id="ARBA00022772"/>
    </source>
</evidence>
<evidence type="ECO:0000256" key="14">
    <source>
        <dbReference type="PIRSR" id="PIRSR600269-51"/>
    </source>
</evidence>
<dbReference type="Pfam" id="PF01453">
    <property type="entry name" value="B_lectin"/>
    <property type="match status" value="1"/>
</dbReference>
<dbReference type="Pfam" id="PF02727">
    <property type="entry name" value="Cu_amine_oxidN2"/>
    <property type="match status" value="1"/>
</dbReference>
<dbReference type="GO" id="GO:0008131">
    <property type="term" value="F:primary methylamine oxidase activity"/>
    <property type="evidence" value="ECO:0007669"/>
    <property type="project" value="UniProtKB-EC"/>
</dbReference>
<comment type="cofactor">
    <cofactor evidence="2">
        <name>Mn(2+)</name>
        <dbReference type="ChEBI" id="CHEBI:29035"/>
    </cofactor>
</comment>
<evidence type="ECO:0000256" key="3">
    <source>
        <dbReference type="ARBA" id="ARBA00007983"/>
    </source>
</evidence>
<dbReference type="Pfam" id="PF00069">
    <property type="entry name" value="Pkinase"/>
    <property type="match status" value="1"/>
</dbReference>
<dbReference type="FunFam" id="2.90.10.10:FF:000013">
    <property type="entry name" value="G-type lectin S-receptor-like serine/threonine-protein kinase LECRK1"/>
    <property type="match status" value="1"/>
</dbReference>
<evidence type="ECO:0000256" key="4">
    <source>
        <dbReference type="ARBA" id="ARBA00011738"/>
    </source>
</evidence>
<evidence type="ECO:0000256" key="11">
    <source>
        <dbReference type="ARBA" id="ARBA00023180"/>
    </source>
</evidence>
<name>A0A8B8MA99_ABRPR</name>
<dbReference type="InterPro" id="IPR015798">
    <property type="entry name" value="Cu_amine_oxidase_C"/>
</dbReference>
<keyword evidence="8 15" id="KW-0560">Oxidoreductase</keyword>
<keyword evidence="7 13" id="KW-0801">TPQ</keyword>
<dbReference type="SUPFAM" id="SSF54416">
    <property type="entry name" value="Amine oxidase N-terminal region"/>
    <property type="match status" value="2"/>
</dbReference>
<dbReference type="SUPFAM" id="SSF56112">
    <property type="entry name" value="Protein kinase-like (PK-like)"/>
    <property type="match status" value="1"/>
</dbReference>
<dbReference type="FunFam" id="3.10.450.40:FF:000012">
    <property type="entry name" value="Amine oxidase"/>
    <property type="match status" value="1"/>
</dbReference>
<proteinExistence type="inferred from homology"/>
<dbReference type="GeneID" id="113871840"/>
<keyword evidence="6" id="KW-0732">Signal</keyword>
<dbReference type="PROSITE" id="PS01164">
    <property type="entry name" value="COPPER_AMINE_OXID_1"/>
    <property type="match status" value="1"/>
</dbReference>
<dbReference type="GO" id="GO:0005524">
    <property type="term" value="F:ATP binding"/>
    <property type="evidence" value="ECO:0007669"/>
    <property type="project" value="InterPro"/>
</dbReference>
<organism evidence="18 19">
    <name type="scientific">Abrus precatorius</name>
    <name type="common">Indian licorice</name>
    <name type="synonym">Glycine abrus</name>
    <dbReference type="NCBI Taxonomy" id="3816"/>
    <lineage>
        <taxon>Eukaryota</taxon>
        <taxon>Viridiplantae</taxon>
        <taxon>Streptophyta</taxon>
        <taxon>Embryophyta</taxon>
        <taxon>Tracheophyta</taxon>
        <taxon>Spermatophyta</taxon>
        <taxon>Magnoliopsida</taxon>
        <taxon>eudicotyledons</taxon>
        <taxon>Gunneridae</taxon>
        <taxon>Pentapetalae</taxon>
        <taxon>rosids</taxon>
        <taxon>fabids</taxon>
        <taxon>Fabales</taxon>
        <taxon>Fabaceae</taxon>
        <taxon>Papilionoideae</taxon>
        <taxon>50 kb inversion clade</taxon>
        <taxon>NPAAA clade</taxon>
        <taxon>indigoferoid/millettioid clade</taxon>
        <taxon>Abreae</taxon>
        <taxon>Abrus</taxon>
    </lineage>
</organism>
<dbReference type="PROSITE" id="PS00108">
    <property type="entry name" value="PROTEIN_KINASE_ST"/>
    <property type="match status" value="1"/>
</dbReference>
<dbReference type="FunFam" id="2.70.98.20:FF:000004">
    <property type="entry name" value="Amine oxidase"/>
    <property type="match status" value="1"/>
</dbReference>
<dbReference type="InterPro" id="IPR016182">
    <property type="entry name" value="Cu_amine_oxidase_N-reg"/>
</dbReference>
<dbReference type="KEGG" id="aprc:113871840"/>
<keyword evidence="11" id="KW-0325">Glycoprotein</keyword>
<dbReference type="FunFam" id="3.10.450.40:FF:000005">
    <property type="entry name" value="Amine oxidase"/>
    <property type="match status" value="1"/>
</dbReference>
<dbReference type="RefSeq" id="XP_027364737.1">
    <property type="nucleotide sequence ID" value="XM_027508936.1"/>
</dbReference>
<reference evidence="18" key="1">
    <citation type="journal article" date="2019" name="Toxins">
        <title>Detection of Abrin-Like and Prepropulchellin-Like Toxin Genes and Transcripts Using Whole Genome Sequencing and Full-Length Transcript Sequencing of Abrus precatorius.</title>
        <authorList>
            <person name="Hovde B.T."/>
            <person name="Daligault H.E."/>
            <person name="Hanschen E.R."/>
            <person name="Kunde Y.A."/>
            <person name="Johnson M.B."/>
            <person name="Starkenburg S.R."/>
            <person name="Johnson S.L."/>
        </authorList>
    </citation>
    <scope>NUCLEOTIDE SEQUENCE [LARGE SCALE GENOMIC DNA]</scope>
</reference>
<feature type="modified residue" description="2',4',5'-topaquinone" evidence="14">
    <location>
        <position position="410"/>
    </location>
</feature>
<evidence type="ECO:0000256" key="9">
    <source>
        <dbReference type="ARBA" id="ARBA00023008"/>
    </source>
</evidence>
<evidence type="ECO:0000256" key="15">
    <source>
        <dbReference type="RuleBase" id="RU000672"/>
    </source>
</evidence>